<dbReference type="OrthoDB" id="417112at2759"/>
<dbReference type="Pfam" id="PF01875">
    <property type="entry name" value="Memo"/>
    <property type="match status" value="1"/>
</dbReference>
<evidence type="ECO:0000256" key="1">
    <source>
        <dbReference type="ARBA" id="ARBA00006315"/>
    </source>
</evidence>
<dbReference type="InterPro" id="IPR002737">
    <property type="entry name" value="MEMO1_fam"/>
</dbReference>
<protein>
    <submittedName>
        <fullName evidence="2">CIC11C00000001213</fullName>
    </submittedName>
</protein>
<dbReference type="NCBIfam" id="TIGR04336">
    <property type="entry name" value="AmmeMemoSam_B"/>
    <property type="match status" value="1"/>
</dbReference>
<dbReference type="STRING" id="45354.A0A1L0BVJ7"/>
<proteinExistence type="inferred from homology"/>
<keyword evidence="3" id="KW-1185">Reference proteome</keyword>
<dbReference type="CDD" id="cd07361">
    <property type="entry name" value="MEMO_like"/>
    <property type="match status" value="1"/>
</dbReference>
<dbReference type="Proteomes" id="UP000182334">
    <property type="component" value="Chromosome V"/>
</dbReference>
<dbReference type="AlphaFoldDB" id="A0A1L0BVJ7"/>
<sequence>MLVRSASHAGSWYSADPARLSAQLNQLFAAASLSPQPGARVLIGPHAGYTYCGARLAETYSTWDTKNVRRVFVLGPSHHVYFRDSAMTSHYAYYDTPLGRLQVDQDVCTNLVKSCSLFKYMSRSVDDDEHLFEMHAPFIAHRCKQDGVAPKIVPILISGMSKLLRKDIVSALLPYMQLPENTFVVLLDFCHWGRRFGYTMYVPGEDLEDLDDLVVLSKGENPIYKSIEVLDRTAMRIAAQGLVTKWDEYIDTTRNTICGQKPVAIVLSLIEKYRKHGGGIANESVFEWLGYSQSSQATHKNDSSVSYASGYVQLV</sequence>
<evidence type="ECO:0000313" key="2">
    <source>
        <dbReference type="EMBL" id="SGZ55361.1"/>
    </source>
</evidence>
<accession>A0A1L0BVJ7</accession>
<dbReference type="PANTHER" id="PTHR11060">
    <property type="entry name" value="PROTEIN MEMO1"/>
    <property type="match status" value="1"/>
</dbReference>
<comment type="similarity">
    <text evidence="1">Belongs to the MEMO1 family.</text>
</comment>
<name>A0A1L0BVJ7_9ASCO</name>
<organism evidence="2 3">
    <name type="scientific">Sungouiella intermedia</name>
    <dbReference type="NCBI Taxonomy" id="45354"/>
    <lineage>
        <taxon>Eukaryota</taxon>
        <taxon>Fungi</taxon>
        <taxon>Dikarya</taxon>
        <taxon>Ascomycota</taxon>
        <taxon>Saccharomycotina</taxon>
        <taxon>Pichiomycetes</taxon>
        <taxon>Metschnikowiaceae</taxon>
        <taxon>Sungouiella</taxon>
    </lineage>
</organism>
<reference evidence="2 3" key="1">
    <citation type="submission" date="2016-10" db="EMBL/GenBank/DDBJ databases">
        <authorList>
            <person name="de Groot N.N."/>
        </authorList>
    </citation>
    <scope>NUCLEOTIDE SEQUENCE [LARGE SCALE GENOMIC DNA]</scope>
    <source>
        <strain evidence="2 3">CBS 141442</strain>
    </source>
</reference>
<evidence type="ECO:0000313" key="3">
    <source>
        <dbReference type="Proteomes" id="UP000182334"/>
    </source>
</evidence>
<dbReference type="PANTHER" id="PTHR11060:SF0">
    <property type="entry name" value="PROTEIN MEMO1"/>
    <property type="match status" value="1"/>
</dbReference>
<dbReference type="Gene3D" id="3.40.830.10">
    <property type="entry name" value="LigB-like"/>
    <property type="match status" value="1"/>
</dbReference>
<dbReference type="HAMAP" id="MF_00055">
    <property type="entry name" value="MEMO1"/>
    <property type="match status" value="1"/>
</dbReference>
<dbReference type="EMBL" id="LT635760">
    <property type="protein sequence ID" value="SGZ55361.1"/>
    <property type="molecule type" value="Genomic_DNA"/>
</dbReference>
<gene>
    <name evidence="2" type="ORF">SAMEA4029010_CIC11G00000001213</name>
</gene>